<feature type="domain" description="Protein FecR C-terminal" evidence="3">
    <location>
        <begin position="247"/>
        <end position="311"/>
    </location>
</feature>
<reference evidence="5" key="1">
    <citation type="submission" date="2017-04" db="EMBL/GenBank/DDBJ databases">
        <authorList>
            <person name="Varghese N."/>
            <person name="Submissions S."/>
        </authorList>
    </citation>
    <scope>NUCLEOTIDE SEQUENCE [LARGE SCALE GENOMIC DNA]</scope>
    <source>
        <strain evidence="5">DSM 12126</strain>
    </source>
</reference>
<dbReference type="AlphaFoldDB" id="A0A1W1YN35"/>
<dbReference type="EMBL" id="FWXT01000001">
    <property type="protein sequence ID" value="SMC37542.1"/>
    <property type="molecule type" value="Genomic_DNA"/>
</dbReference>
<dbReference type="Pfam" id="PF04773">
    <property type="entry name" value="FecR"/>
    <property type="match status" value="1"/>
</dbReference>
<keyword evidence="1" id="KW-1133">Transmembrane helix</keyword>
<keyword evidence="5" id="KW-1185">Reference proteome</keyword>
<proteinExistence type="predicted"/>
<keyword evidence="1" id="KW-0812">Transmembrane</keyword>
<organism evidence="4 5">
    <name type="scientific">Pedobacter africanus</name>
    <dbReference type="NCBI Taxonomy" id="151894"/>
    <lineage>
        <taxon>Bacteria</taxon>
        <taxon>Pseudomonadati</taxon>
        <taxon>Bacteroidota</taxon>
        <taxon>Sphingobacteriia</taxon>
        <taxon>Sphingobacteriales</taxon>
        <taxon>Sphingobacteriaceae</taxon>
        <taxon>Pedobacter</taxon>
    </lineage>
</organism>
<dbReference type="Gene3D" id="2.60.120.1440">
    <property type="match status" value="1"/>
</dbReference>
<keyword evidence="1" id="KW-0472">Membrane</keyword>
<evidence type="ECO:0000256" key="1">
    <source>
        <dbReference type="SAM" id="Phobius"/>
    </source>
</evidence>
<dbReference type="PANTHER" id="PTHR30273:SF2">
    <property type="entry name" value="PROTEIN FECR"/>
    <property type="match status" value="1"/>
</dbReference>
<evidence type="ECO:0000313" key="4">
    <source>
        <dbReference type="EMBL" id="SMC37542.1"/>
    </source>
</evidence>
<dbReference type="GO" id="GO:0016989">
    <property type="term" value="F:sigma factor antagonist activity"/>
    <property type="evidence" value="ECO:0007669"/>
    <property type="project" value="TreeGrafter"/>
</dbReference>
<dbReference type="InterPro" id="IPR032508">
    <property type="entry name" value="FecR_C"/>
</dbReference>
<dbReference type="RefSeq" id="WP_084236284.1">
    <property type="nucleotide sequence ID" value="NZ_FWXT01000001.1"/>
</dbReference>
<dbReference type="PIRSF" id="PIRSF018266">
    <property type="entry name" value="FecR"/>
    <property type="match status" value="1"/>
</dbReference>
<dbReference type="InterPro" id="IPR006860">
    <property type="entry name" value="FecR"/>
</dbReference>
<dbReference type="InterPro" id="IPR012373">
    <property type="entry name" value="Ferrdict_sens_TM"/>
</dbReference>
<dbReference type="PANTHER" id="PTHR30273">
    <property type="entry name" value="PERIPLASMIC SIGNAL SENSOR AND SIGMA FACTOR ACTIVATOR FECR-RELATED"/>
    <property type="match status" value="1"/>
</dbReference>
<protein>
    <submittedName>
        <fullName evidence="4">FecR family protein</fullName>
    </submittedName>
</protein>
<dbReference type="Pfam" id="PF16344">
    <property type="entry name" value="FecR_C"/>
    <property type="match status" value="1"/>
</dbReference>
<sequence>MMTKEEKAKALLEKYAAGEATPAERQHVDTWYASQEHREFPIGAAQKAAIGAAIFQELQREMQQSQEAGFIHLQKWYNVAKAAAILLLVAGTAVLLWPAAGGQGGTAGLAAVRTTASQKKNIVLADGSKISLGPSSCLTYPLKFSNRKRVVELNEGEAFFDIAHDESRPFTVKTTNDLETKVLGTSFRIQARAVSPVVKITVATGKVAVGNTKQVFGTLVKGQQITYDKKQERALIDYTPAPVYVNLVFEKENLLQVCSKLEYVYGIKINLKDQALGRLKCTATFNTRQAPEEIMDLLCSLHRMKFNQSDDHKTFNVYKK</sequence>
<accession>A0A1W1YN35</accession>
<gene>
    <name evidence="4" type="ORF">SAMN04488524_0051</name>
</gene>
<name>A0A1W1YN35_9SPHI</name>
<feature type="transmembrane region" description="Helical" evidence="1">
    <location>
        <begin position="82"/>
        <end position="100"/>
    </location>
</feature>
<dbReference type="Proteomes" id="UP000192756">
    <property type="component" value="Unassembled WGS sequence"/>
</dbReference>
<dbReference type="Gene3D" id="3.55.50.30">
    <property type="match status" value="1"/>
</dbReference>
<evidence type="ECO:0000259" key="2">
    <source>
        <dbReference type="Pfam" id="PF04773"/>
    </source>
</evidence>
<evidence type="ECO:0000313" key="5">
    <source>
        <dbReference type="Proteomes" id="UP000192756"/>
    </source>
</evidence>
<feature type="domain" description="FecR protein" evidence="2">
    <location>
        <begin position="111"/>
        <end position="207"/>
    </location>
</feature>
<dbReference type="STRING" id="151894.SAMN04488524_0051"/>
<dbReference type="OrthoDB" id="1452822at2"/>
<evidence type="ECO:0000259" key="3">
    <source>
        <dbReference type="Pfam" id="PF16344"/>
    </source>
</evidence>